<dbReference type="PANTHER" id="PTHR47959">
    <property type="entry name" value="ATP-DEPENDENT RNA HELICASE RHLE-RELATED"/>
    <property type="match status" value="1"/>
</dbReference>
<evidence type="ECO:0000259" key="11">
    <source>
        <dbReference type="PROSITE" id="PS51192"/>
    </source>
</evidence>
<keyword evidence="3" id="KW-0378">Hydrolase</keyword>
<feature type="domain" description="DEAD-box RNA helicase Q" evidence="13">
    <location>
        <begin position="132"/>
        <end position="160"/>
    </location>
</feature>
<dbReference type="CDD" id="cd18787">
    <property type="entry name" value="SF2_C_DEAD"/>
    <property type="match status" value="1"/>
</dbReference>
<evidence type="ECO:0000256" key="1">
    <source>
        <dbReference type="ARBA" id="ARBA00012552"/>
    </source>
</evidence>
<dbReference type="Gene3D" id="3.40.50.300">
    <property type="entry name" value="P-loop containing nucleotide triphosphate hydrolases"/>
    <property type="match status" value="2"/>
</dbReference>
<dbReference type="InterPro" id="IPR014001">
    <property type="entry name" value="Helicase_ATP-bd"/>
</dbReference>
<feature type="domain" description="Helicase C-terminal" evidence="12">
    <location>
        <begin position="344"/>
        <end position="524"/>
    </location>
</feature>
<dbReference type="InterPro" id="IPR011545">
    <property type="entry name" value="DEAD/DEAH_box_helicase_dom"/>
</dbReference>
<organism evidence="14 15">
    <name type="scientific">Physcomitrium patens</name>
    <name type="common">Spreading-leaved earth moss</name>
    <name type="synonym">Physcomitrella patens</name>
    <dbReference type="NCBI Taxonomy" id="3218"/>
    <lineage>
        <taxon>Eukaryota</taxon>
        <taxon>Viridiplantae</taxon>
        <taxon>Streptophyta</taxon>
        <taxon>Embryophyta</taxon>
        <taxon>Bryophyta</taxon>
        <taxon>Bryophytina</taxon>
        <taxon>Bryopsida</taxon>
        <taxon>Funariidae</taxon>
        <taxon>Funariales</taxon>
        <taxon>Funariaceae</taxon>
        <taxon>Physcomitrium</taxon>
    </lineage>
</organism>
<dbReference type="EnsemblPlants" id="Pp3c10_21520V3.7">
    <property type="protein sequence ID" value="Pp3c10_21520V3.7"/>
    <property type="gene ID" value="Pp3c10_21520"/>
</dbReference>
<dbReference type="GO" id="GO:0030490">
    <property type="term" value="P:maturation of SSU-rRNA"/>
    <property type="evidence" value="ECO:0000318"/>
    <property type="project" value="GO_Central"/>
</dbReference>
<dbReference type="InterPro" id="IPR014014">
    <property type="entry name" value="RNA_helicase_DEAD_Q_motif"/>
</dbReference>
<dbReference type="PROSITE" id="PS51192">
    <property type="entry name" value="HELICASE_ATP_BIND_1"/>
    <property type="match status" value="1"/>
</dbReference>
<sequence>MDPSFLFAGVRLNTKKFAADVNRFRPKKDDISVKDSEVAVSAAVSQSGVESNTQSKKRKRKNKENESETTFNLFKRRKSQTVETSEVDQDDQEPEPAQGALPEAEVVGLSRKKYQIHVSGRDVPAPLVAFEQLRTQYRCRKYLMKNIKEAGYTEPTPIQRQAITTLLAERECFACAPTGSGKTLAFSLPILMKLRVPSKEGLRALVLCPTRELALQTTRELKKLTVGTKFRVRVMTKALALCNDFSNLPCDILVSTPLRLDALLKGSKIDLSKVEFLVLDESDKLFEMGFVEQIDSVVAACTNPKIVRTLFSATLPDTVEELARSIMHDAIRITIGERNSASQTVRQRLVFVGSEEGKILALRQIFNESLRPPVLIFVKSKERAAELHKQLAFDNLSIDSIHADRTQAQRDAAVERFREGKTWVLIATDLMGRGMDFKGLNCVINYDFPPSISSYIHRVERLPLGIISYHAVFNFKLSGRSGRAGRAGEAVTFYTEDDVPLLRSVAYVIFSSGGDVPAWMLSLPKVQKRKFKPRDSESNETTPATGAADKKQSSKSPSQKPMVKSEGFKKTKESTTKTGNRMEKKNFKVSSKNPKILNKNKKVKK</sequence>
<dbReference type="PANTHER" id="PTHR47959:SF15">
    <property type="entry name" value="RNA HELICASE"/>
    <property type="match status" value="1"/>
</dbReference>
<keyword evidence="15" id="KW-1185">Reference proteome</keyword>
<dbReference type="InterPro" id="IPR044764">
    <property type="entry name" value="DDX52/Rok1_DEADc"/>
</dbReference>
<proteinExistence type="inferred from homology"/>
<feature type="region of interest" description="Disordered" evidence="10">
    <location>
        <begin position="42"/>
        <end position="102"/>
    </location>
</feature>
<dbReference type="GO" id="GO:0016787">
    <property type="term" value="F:hydrolase activity"/>
    <property type="evidence" value="ECO:0007669"/>
    <property type="project" value="UniProtKB-KW"/>
</dbReference>
<evidence type="ECO:0000256" key="4">
    <source>
        <dbReference type="ARBA" id="ARBA00022806"/>
    </source>
</evidence>
<name>A0A7I4A1C1_PHYPA</name>
<dbReference type="GO" id="GO:0003724">
    <property type="term" value="F:RNA helicase activity"/>
    <property type="evidence" value="ECO:0007669"/>
    <property type="project" value="UniProtKB-EC"/>
</dbReference>
<evidence type="ECO:0000256" key="3">
    <source>
        <dbReference type="ARBA" id="ARBA00022801"/>
    </source>
</evidence>
<keyword evidence="6" id="KW-0694">RNA-binding</keyword>
<reference evidence="14" key="3">
    <citation type="submission" date="2020-12" db="UniProtKB">
        <authorList>
            <consortium name="EnsemblPlants"/>
        </authorList>
    </citation>
    <scope>IDENTIFICATION</scope>
</reference>
<dbReference type="Proteomes" id="UP000006727">
    <property type="component" value="Chromosome 10"/>
</dbReference>
<comment type="similarity">
    <text evidence="7">Belongs to the DEAD box helicase family. DDX52/ROK1 subfamily.</text>
</comment>
<comment type="catalytic activity">
    <reaction evidence="8">
        <text>ATP + H2O = ADP + phosphate + H(+)</text>
        <dbReference type="Rhea" id="RHEA:13065"/>
        <dbReference type="ChEBI" id="CHEBI:15377"/>
        <dbReference type="ChEBI" id="CHEBI:15378"/>
        <dbReference type="ChEBI" id="CHEBI:30616"/>
        <dbReference type="ChEBI" id="CHEBI:43474"/>
        <dbReference type="ChEBI" id="CHEBI:456216"/>
        <dbReference type="EC" id="3.6.4.13"/>
    </reaction>
</comment>
<feature type="short sequence motif" description="Q motif" evidence="9">
    <location>
        <begin position="132"/>
        <end position="160"/>
    </location>
</feature>
<evidence type="ECO:0000256" key="2">
    <source>
        <dbReference type="ARBA" id="ARBA00022741"/>
    </source>
</evidence>
<dbReference type="FunCoup" id="A0A7I4A1C1">
    <property type="interactions" value="3754"/>
</dbReference>
<evidence type="ECO:0000256" key="8">
    <source>
        <dbReference type="ARBA" id="ARBA00047984"/>
    </source>
</evidence>
<protein>
    <recommendedName>
        <fullName evidence="1">RNA helicase</fullName>
        <ecNumber evidence="1">3.6.4.13</ecNumber>
    </recommendedName>
</protein>
<feature type="domain" description="Helicase ATP-binding" evidence="11">
    <location>
        <begin position="163"/>
        <end position="333"/>
    </location>
</feature>
<evidence type="ECO:0000256" key="5">
    <source>
        <dbReference type="ARBA" id="ARBA00022840"/>
    </source>
</evidence>
<evidence type="ECO:0000313" key="14">
    <source>
        <dbReference type="EnsemblPlants" id="Pp3c10_21520V3.7"/>
    </source>
</evidence>
<dbReference type="InterPro" id="IPR001650">
    <property type="entry name" value="Helicase_C-like"/>
</dbReference>
<dbReference type="GO" id="GO:0005524">
    <property type="term" value="F:ATP binding"/>
    <property type="evidence" value="ECO:0007669"/>
    <property type="project" value="UniProtKB-KW"/>
</dbReference>
<dbReference type="Pfam" id="PF00270">
    <property type="entry name" value="DEAD"/>
    <property type="match status" value="1"/>
</dbReference>
<evidence type="ECO:0000256" key="9">
    <source>
        <dbReference type="PROSITE-ProRule" id="PRU00552"/>
    </source>
</evidence>
<dbReference type="Pfam" id="PF00271">
    <property type="entry name" value="Helicase_C"/>
    <property type="match status" value="1"/>
</dbReference>
<dbReference type="SMART" id="SM00490">
    <property type="entry name" value="HELICc"/>
    <property type="match status" value="1"/>
</dbReference>
<dbReference type="CDD" id="cd17957">
    <property type="entry name" value="DEADc_DDX52"/>
    <property type="match status" value="1"/>
</dbReference>
<evidence type="ECO:0000259" key="13">
    <source>
        <dbReference type="PROSITE" id="PS51195"/>
    </source>
</evidence>
<feature type="region of interest" description="Disordered" evidence="10">
    <location>
        <begin position="530"/>
        <end position="605"/>
    </location>
</feature>
<evidence type="ECO:0000256" key="6">
    <source>
        <dbReference type="ARBA" id="ARBA00022884"/>
    </source>
</evidence>
<feature type="compositionally biased region" description="Low complexity" evidence="10">
    <location>
        <begin position="42"/>
        <end position="54"/>
    </location>
</feature>
<evidence type="ECO:0000259" key="12">
    <source>
        <dbReference type="PROSITE" id="PS51194"/>
    </source>
</evidence>
<dbReference type="SMART" id="SM00487">
    <property type="entry name" value="DEXDc"/>
    <property type="match status" value="1"/>
</dbReference>
<reference evidence="14 15" key="2">
    <citation type="journal article" date="2018" name="Plant J.">
        <title>The Physcomitrella patens chromosome-scale assembly reveals moss genome structure and evolution.</title>
        <authorList>
            <person name="Lang D."/>
            <person name="Ullrich K.K."/>
            <person name="Murat F."/>
            <person name="Fuchs J."/>
            <person name="Jenkins J."/>
            <person name="Haas F.B."/>
            <person name="Piednoel M."/>
            <person name="Gundlach H."/>
            <person name="Van Bel M."/>
            <person name="Meyberg R."/>
            <person name="Vives C."/>
            <person name="Morata J."/>
            <person name="Symeonidi A."/>
            <person name="Hiss M."/>
            <person name="Muchero W."/>
            <person name="Kamisugi Y."/>
            <person name="Saleh O."/>
            <person name="Blanc G."/>
            <person name="Decker E.L."/>
            <person name="van Gessel N."/>
            <person name="Grimwood J."/>
            <person name="Hayes R.D."/>
            <person name="Graham S.W."/>
            <person name="Gunter L.E."/>
            <person name="McDaniel S.F."/>
            <person name="Hoernstein S.N.W."/>
            <person name="Larsson A."/>
            <person name="Li F.W."/>
            <person name="Perroud P.F."/>
            <person name="Phillips J."/>
            <person name="Ranjan P."/>
            <person name="Rokshar D.S."/>
            <person name="Rothfels C.J."/>
            <person name="Schneider L."/>
            <person name="Shu S."/>
            <person name="Stevenson D.W."/>
            <person name="Thummler F."/>
            <person name="Tillich M."/>
            <person name="Villarreal Aguilar J.C."/>
            <person name="Widiez T."/>
            <person name="Wong G.K."/>
            <person name="Wymore A."/>
            <person name="Zhang Y."/>
            <person name="Zimmer A.D."/>
            <person name="Quatrano R.S."/>
            <person name="Mayer K.F.X."/>
            <person name="Goodstein D."/>
            <person name="Casacuberta J.M."/>
            <person name="Vandepoele K."/>
            <person name="Reski R."/>
            <person name="Cuming A.C."/>
            <person name="Tuskan G.A."/>
            <person name="Maumus F."/>
            <person name="Salse J."/>
            <person name="Schmutz J."/>
            <person name="Rensing S.A."/>
        </authorList>
    </citation>
    <scope>NUCLEOTIDE SEQUENCE [LARGE SCALE GENOMIC DNA]</scope>
    <source>
        <strain evidence="14 15">cv. Gransden 2004</strain>
    </source>
</reference>
<dbReference type="InParanoid" id="A0A7I4A1C1"/>
<dbReference type="PROSITE" id="PS51194">
    <property type="entry name" value="HELICASE_CTER"/>
    <property type="match status" value="1"/>
</dbReference>
<keyword evidence="4" id="KW-0347">Helicase</keyword>
<accession>A0A7I4A1C1</accession>
<evidence type="ECO:0000313" key="15">
    <source>
        <dbReference type="Proteomes" id="UP000006727"/>
    </source>
</evidence>
<dbReference type="EC" id="3.6.4.13" evidence="1"/>
<dbReference type="AlphaFoldDB" id="A0A7I4A1C1"/>
<dbReference type="EMBL" id="ABEU02000010">
    <property type="status" value="NOT_ANNOTATED_CDS"/>
    <property type="molecule type" value="Genomic_DNA"/>
</dbReference>
<dbReference type="Gramene" id="Pp3c10_21520V3.7">
    <property type="protein sequence ID" value="Pp3c10_21520V3.7"/>
    <property type="gene ID" value="Pp3c10_21520"/>
</dbReference>
<dbReference type="InterPro" id="IPR050079">
    <property type="entry name" value="DEAD_box_RNA_helicase"/>
</dbReference>
<gene>
    <name evidence="14" type="primary">LOC112287591</name>
</gene>
<feature type="compositionally biased region" description="Basic and acidic residues" evidence="10">
    <location>
        <begin position="566"/>
        <end position="586"/>
    </location>
</feature>
<evidence type="ECO:0000256" key="10">
    <source>
        <dbReference type="SAM" id="MobiDB-lite"/>
    </source>
</evidence>
<dbReference type="SUPFAM" id="SSF52540">
    <property type="entry name" value="P-loop containing nucleoside triphosphate hydrolases"/>
    <property type="match status" value="2"/>
</dbReference>
<reference evidence="14 15" key="1">
    <citation type="journal article" date="2008" name="Science">
        <title>The Physcomitrella genome reveals evolutionary insights into the conquest of land by plants.</title>
        <authorList>
            <person name="Rensing S."/>
            <person name="Lang D."/>
            <person name="Zimmer A."/>
            <person name="Terry A."/>
            <person name="Salamov A."/>
            <person name="Shapiro H."/>
            <person name="Nishiyama T."/>
            <person name="Perroud P.-F."/>
            <person name="Lindquist E."/>
            <person name="Kamisugi Y."/>
            <person name="Tanahashi T."/>
            <person name="Sakakibara K."/>
            <person name="Fujita T."/>
            <person name="Oishi K."/>
            <person name="Shin-I T."/>
            <person name="Kuroki Y."/>
            <person name="Toyoda A."/>
            <person name="Suzuki Y."/>
            <person name="Hashimoto A."/>
            <person name="Yamaguchi K."/>
            <person name="Sugano A."/>
            <person name="Kohara Y."/>
            <person name="Fujiyama A."/>
            <person name="Anterola A."/>
            <person name="Aoki S."/>
            <person name="Ashton N."/>
            <person name="Barbazuk W.B."/>
            <person name="Barker E."/>
            <person name="Bennetzen J."/>
            <person name="Bezanilla M."/>
            <person name="Blankenship R."/>
            <person name="Cho S.H."/>
            <person name="Dutcher S."/>
            <person name="Estelle M."/>
            <person name="Fawcett J.A."/>
            <person name="Gundlach H."/>
            <person name="Hanada K."/>
            <person name="Heyl A."/>
            <person name="Hicks K.A."/>
            <person name="Hugh J."/>
            <person name="Lohr M."/>
            <person name="Mayer K."/>
            <person name="Melkozernov A."/>
            <person name="Murata T."/>
            <person name="Nelson D."/>
            <person name="Pils B."/>
            <person name="Prigge M."/>
            <person name="Reiss B."/>
            <person name="Renner T."/>
            <person name="Rombauts S."/>
            <person name="Rushton P."/>
            <person name="Sanderfoot A."/>
            <person name="Schween G."/>
            <person name="Shiu S.-H."/>
            <person name="Stueber K."/>
            <person name="Theodoulou F.L."/>
            <person name="Tu H."/>
            <person name="Van de Peer Y."/>
            <person name="Verrier P.J."/>
            <person name="Waters E."/>
            <person name="Wood A."/>
            <person name="Yang L."/>
            <person name="Cove D."/>
            <person name="Cuming A."/>
            <person name="Hasebe M."/>
            <person name="Lucas S."/>
            <person name="Mishler D.B."/>
            <person name="Reski R."/>
            <person name="Grigoriev I."/>
            <person name="Quatrano R.S."/>
            <person name="Boore J.L."/>
        </authorList>
    </citation>
    <scope>NUCLEOTIDE SEQUENCE [LARGE SCALE GENOMIC DNA]</scope>
    <source>
        <strain evidence="14 15">cv. Gransden 2004</strain>
    </source>
</reference>
<keyword evidence="2" id="KW-0547">Nucleotide-binding</keyword>
<evidence type="ECO:0000256" key="7">
    <source>
        <dbReference type="ARBA" id="ARBA00024355"/>
    </source>
</evidence>
<dbReference type="GO" id="GO:0003723">
    <property type="term" value="F:RNA binding"/>
    <property type="evidence" value="ECO:0007669"/>
    <property type="project" value="UniProtKB-KW"/>
</dbReference>
<keyword evidence="5" id="KW-0067">ATP-binding</keyword>
<dbReference type="PROSITE" id="PS51195">
    <property type="entry name" value="Q_MOTIF"/>
    <property type="match status" value="1"/>
</dbReference>
<feature type="compositionally biased region" description="Acidic residues" evidence="10">
    <location>
        <begin position="85"/>
        <end position="94"/>
    </location>
</feature>
<dbReference type="InterPro" id="IPR027417">
    <property type="entry name" value="P-loop_NTPase"/>
</dbReference>